<dbReference type="NCBIfam" id="NF047421">
    <property type="entry name" value="YfmH_fam"/>
    <property type="match status" value="1"/>
</dbReference>
<dbReference type="AlphaFoldDB" id="A0A926DDU6"/>
<sequence>MQIIRDEKLGEQITLIKRPNGLRVLVYEKPDFSNTYAMFATHFGSIDNCFRRAGESEFSRVPDGVAHFLEHKLFESEGEDAFVRYARTGASANAFTSFDKTAYLFSCTEQFSESFEILLDFVQHPYFTEQTVKKEQGIIGQEIRMYDDDPDWRAMFNLLAALYHNHPARIDIAGTVESIAEITPEVLYRCYETFYNPRNMVITVCGPVTADEVIQVCDRVLEDREPIAFERAPVEEPREVRESFVRQSLPVPVPLFCIGVKDHDVGLTGAAGAEHEALWNILLEALCGRGTELYRELYDSGLIGGSFAREYLTGGSFAAAIVSGESRDPRAVFEKFSEKLAALAGQGLDADAFERARRVGYGRAVAVLDSTDDAAQSLMECEFKKTTVFEMIEAYRGATCEKINALLREIRPSQLALSVIESDEK</sequence>
<protein>
    <submittedName>
        <fullName evidence="3">Insulinase family protein</fullName>
    </submittedName>
</protein>
<gene>
    <name evidence="3" type="ORF">H8695_00615</name>
</gene>
<dbReference type="PANTHER" id="PTHR11851">
    <property type="entry name" value="METALLOPROTEASE"/>
    <property type="match status" value="1"/>
</dbReference>
<dbReference type="Proteomes" id="UP000620366">
    <property type="component" value="Unassembled WGS sequence"/>
</dbReference>
<dbReference type="PANTHER" id="PTHR11851:SF134">
    <property type="entry name" value="ZINC-DEPENDENT PROTEASE"/>
    <property type="match status" value="1"/>
</dbReference>
<proteinExistence type="predicted"/>
<dbReference type="InterPro" id="IPR007863">
    <property type="entry name" value="Peptidase_M16_C"/>
</dbReference>
<evidence type="ECO:0000259" key="2">
    <source>
        <dbReference type="Pfam" id="PF05193"/>
    </source>
</evidence>
<dbReference type="EMBL" id="JACRSP010000001">
    <property type="protein sequence ID" value="MBC8535200.1"/>
    <property type="molecule type" value="Genomic_DNA"/>
</dbReference>
<keyword evidence="4" id="KW-1185">Reference proteome</keyword>
<comment type="caution">
    <text evidence="3">The sequence shown here is derived from an EMBL/GenBank/DDBJ whole genome shotgun (WGS) entry which is preliminary data.</text>
</comment>
<feature type="domain" description="Peptidase M16 N-terminal" evidence="1">
    <location>
        <begin position="63"/>
        <end position="175"/>
    </location>
</feature>
<dbReference type="Gene3D" id="3.30.830.10">
    <property type="entry name" value="Metalloenzyme, LuxS/M16 peptidase-like"/>
    <property type="match status" value="2"/>
</dbReference>
<dbReference type="GO" id="GO:0046872">
    <property type="term" value="F:metal ion binding"/>
    <property type="evidence" value="ECO:0007669"/>
    <property type="project" value="InterPro"/>
</dbReference>
<feature type="domain" description="Peptidase M16 C-terminal" evidence="2">
    <location>
        <begin position="182"/>
        <end position="358"/>
    </location>
</feature>
<name>A0A926DDU6_9FIRM</name>
<evidence type="ECO:0000313" key="3">
    <source>
        <dbReference type="EMBL" id="MBC8535200.1"/>
    </source>
</evidence>
<accession>A0A926DDU6</accession>
<evidence type="ECO:0000313" key="4">
    <source>
        <dbReference type="Proteomes" id="UP000620366"/>
    </source>
</evidence>
<dbReference type="InterPro" id="IPR011249">
    <property type="entry name" value="Metalloenz_LuxS/M16"/>
</dbReference>
<dbReference type="InterPro" id="IPR011765">
    <property type="entry name" value="Pept_M16_N"/>
</dbReference>
<dbReference type="Pfam" id="PF00675">
    <property type="entry name" value="Peptidase_M16"/>
    <property type="match status" value="1"/>
</dbReference>
<dbReference type="RefSeq" id="WP_249298836.1">
    <property type="nucleotide sequence ID" value="NZ_JACRSP010000001.1"/>
</dbReference>
<dbReference type="Pfam" id="PF05193">
    <property type="entry name" value="Peptidase_M16_C"/>
    <property type="match status" value="1"/>
</dbReference>
<dbReference type="InterPro" id="IPR050361">
    <property type="entry name" value="MPP/UQCRC_Complex"/>
</dbReference>
<evidence type="ECO:0000259" key="1">
    <source>
        <dbReference type="Pfam" id="PF00675"/>
    </source>
</evidence>
<dbReference type="SUPFAM" id="SSF63411">
    <property type="entry name" value="LuxS/MPP-like metallohydrolase"/>
    <property type="match status" value="2"/>
</dbReference>
<organism evidence="3 4">
    <name type="scientific">Feifania hominis</name>
    <dbReference type="NCBI Taxonomy" id="2763660"/>
    <lineage>
        <taxon>Bacteria</taxon>
        <taxon>Bacillati</taxon>
        <taxon>Bacillota</taxon>
        <taxon>Clostridia</taxon>
        <taxon>Eubacteriales</taxon>
        <taxon>Feifaniaceae</taxon>
        <taxon>Feifania</taxon>
    </lineage>
</organism>
<reference evidence="3" key="1">
    <citation type="submission" date="2020-08" db="EMBL/GenBank/DDBJ databases">
        <title>Genome public.</title>
        <authorList>
            <person name="Liu C."/>
            <person name="Sun Q."/>
        </authorList>
    </citation>
    <scope>NUCLEOTIDE SEQUENCE</scope>
    <source>
        <strain evidence="3">BX7</strain>
    </source>
</reference>